<dbReference type="Proteomes" id="UP000825483">
    <property type="component" value="Unassembled WGS sequence"/>
</dbReference>
<dbReference type="EMBL" id="BPUB01000001">
    <property type="protein sequence ID" value="GJG58756.1"/>
    <property type="molecule type" value="Genomic_DNA"/>
</dbReference>
<protein>
    <submittedName>
        <fullName evidence="2">Uncharacterized protein</fullName>
    </submittedName>
</protein>
<comment type="caution">
    <text evidence="2">The sequence shown here is derived from an EMBL/GenBank/DDBJ whole genome shotgun (WGS) entry which is preliminary data.</text>
</comment>
<accession>A0A9R1C9Y4</accession>
<reference evidence="2" key="1">
    <citation type="journal article" date="2022" name="Int. J. Syst. Evol. Microbiol.">
        <title>Prevotella lacticifex sp. nov., isolated from the rumen of cows.</title>
        <authorList>
            <person name="Shinkai T."/>
            <person name="Ikeyama N."/>
            <person name="Kumagai M."/>
            <person name="Ohmori H."/>
            <person name="Sakamoto M."/>
            <person name="Ohkuma M."/>
            <person name="Mitsumori M."/>
        </authorList>
    </citation>
    <scope>NUCLEOTIDE SEQUENCE</scope>
    <source>
        <strain evidence="2">R5076</strain>
    </source>
</reference>
<evidence type="ECO:0000256" key="1">
    <source>
        <dbReference type="SAM" id="SignalP"/>
    </source>
</evidence>
<keyword evidence="1" id="KW-0732">Signal</keyword>
<name>A0A9R1C9Y4_9BACT</name>
<dbReference type="AlphaFoldDB" id="A0A9R1C9Y4"/>
<proteinExistence type="predicted"/>
<feature type="signal peptide" evidence="1">
    <location>
        <begin position="1"/>
        <end position="20"/>
    </location>
</feature>
<feature type="chain" id="PRO_5040172955" evidence="1">
    <location>
        <begin position="21"/>
        <end position="224"/>
    </location>
</feature>
<evidence type="ECO:0000313" key="2">
    <source>
        <dbReference type="EMBL" id="GJG58756.1"/>
    </source>
</evidence>
<keyword evidence="3" id="KW-1185">Reference proteome</keyword>
<sequence>MKAKAVIVILMALFAAPAVGSGMTVGSGPALGGSGATVAVGSGMTTAIGSGLSVTCYSGLTVAVGKVPGDWDSPYDLPPTTALQIPVTALLQYQRVKTTRGSAFAPFRKYGLRPIAAHDANVKLWGYHVAIDTTRTTVAQPYRRFSHHDLYSFAVIDGVQPDSPAMYVFWWKGYYRHFAAQLRQMGFRMSNVAGQTNVLRFSRSDVNVIVDFIIWDDIYVMRIK</sequence>
<gene>
    <name evidence="2" type="ORF">PRLR5076_16070</name>
</gene>
<organism evidence="2 3">
    <name type="scientific">Prevotella lacticifex</name>
    <dbReference type="NCBI Taxonomy" id="2854755"/>
    <lineage>
        <taxon>Bacteria</taxon>
        <taxon>Pseudomonadati</taxon>
        <taxon>Bacteroidota</taxon>
        <taxon>Bacteroidia</taxon>
        <taxon>Bacteroidales</taxon>
        <taxon>Prevotellaceae</taxon>
        <taxon>Prevotella</taxon>
    </lineage>
</organism>
<evidence type="ECO:0000313" key="3">
    <source>
        <dbReference type="Proteomes" id="UP000825483"/>
    </source>
</evidence>